<accession>A0A0H3HYQ9</accession>
<dbReference type="eggNOG" id="COG3209">
    <property type="taxonomic scope" value="Bacteria"/>
</dbReference>
<dbReference type="PATRIC" id="fig|1166016.3.peg.384"/>
<dbReference type="KEGG" id="pec:W5S_0387"/>
<evidence type="ECO:0000313" key="1">
    <source>
        <dbReference type="EMBL" id="AFI88514.1"/>
    </source>
</evidence>
<protein>
    <submittedName>
        <fullName evidence="1">Uncharacterized protein</fullName>
    </submittedName>
</protein>
<gene>
    <name evidence="1" type="ordered locus">W5S_0387</name>
</gene>
<evidence type="ECO:0000313" key="2">
    <source>
        <dbReference type="Proteomes" id="UP000008044"/>
    </source>
</evidence>
<dbReference type="RefSeq" id="WP_014698562.1">
    <property type="nucleotide sequence ID" value="NC_017845.1"/>
</dbReference>
<sequence>MVYTLNSKHYDQTHEDIRYLWDGDQIAEVQHDRDGELVSRRHWIHNGWELLVQQRQNAAGKLYVTDALMSPNDIMRYLLITDPLHVGRSDYAIIFKADSVQMSNIKRFSMLEYIHSGKIKLNDVLYPGSNPYSIASNMNYEDRNKLTLNQISMRGKFGVRK</sequence>
<organism evidence="1 2">
    <name type="scientific">Pectobacterium parmentieri</name>
    <dbReference type="NCBI Taxonomy" id="1905730"/>
    <lineage>
        <taxon>Bacteria</taxon>
        <taxon>Pseudomonadati</taxon>
        <taxon>Pseudomonadota</taxon>
        <taxon>Gammaproteobacteria</taxon>
        <taxon>Enterobacterales</taxon>
        <taxon>Pectobacteriaceae</taxon>
        <taxon>Pectobacterium</taxon>
    </lineage>
</organism>
<reference evidence="1 2" key="1">
    <citation type="journal article" date="2012" name="J. Bacteriol.">
        <title>Genome sequence of Pectobacterium sp. strain SCC3193.</title>
        <authorList>
            <person name="Koskinen J.P."/>
            <person name="Laine P."/>
            <person name="Niemi O."/>
            <person name="Nykyri J."/>
            <person name="Harjunpaa H."/>
            <person name="Auvinen P."/>
            <person name="Paulin L."/>
            <person name="Pirhonen M."/>
            <person name="Palva T."/>
            <person name="Holm L."/>
        </authorList>
    </citation>
    <scope>NUCLEOTIDE SEQUENCE [LARGE SCALE GENOMIC DNA]</scope>
    <source>
        <strain evidence="1 2">SCC3193</strain>
    </source>
</reference>
<dbReference type="STRING" id="1905730.W5S_0387"/>
<proteinExistence type="predicted"/>
<name>A0A0H3HYQ9_PECPM</name>
<dbReference type="EMBL" id="CP003415">
    <property type="protein sequence ID" value="AFI88514.1"/>
    <property type="molecule type" value="Genomic_DNA"/>
</dbReference>
<dbReference type="Proteomes" id="UP000008044">
    <property type="component" value="Chromosome"/>
</dbReference>
<dbReference type="AlphaFoldDB" id="A0A0H3HYQ9"/>
<dbReference type="HOGENOM" id="CLU_1642122_0_0_6"/>